<comment type="function">
    <text evidence="9 10">Involved in the initiation of assembly of the COPII coat required for the formation of transport vesicles from the endoplasmic reticulum (ER) and the selection of cargo molecules. Also involved in autophagy.</text>
</comment>
<keyword evidence="6 10" id="KW-0653">Protein transport</keyword>
<evidence type="ECO:0000256" key="10">
    <source>
        <dbReference type="RuleBase" id="RU364101"/>
    </source>
</evidence>
<keyword evidence="4 10" id="KW-0256">Endoplasmic reticulum</keyword>
<dbReference type="Pfam" id="PF12932">
    <property type="entry name" value="Sec16"/>
    <property type="match status" value="1"/>
</dbReference>
<evidence type="ECO:0000256" key="2">
    <source>
        <dbReference type="ARBA" id="ARBA00005927"/>
    </source>
</evidence>
<feature type="domain" description="Sec16 central conserved" evidence="13">
    <location>
        <begin position="60"/>
        <end position="179"/>
    </location>
</feature>
<dbReference type="HOGENOM" id="CLU_032103_0_0_1"/>
<feature type="compositionally biased region" description="Gly residues" evidence="11">
    <location>
        <begin position="542"/>
        <end position="557"/>
    </location>
</feature>
<evidence type="ECO:0000256" key="1">
    <source>
        <dbReference type="ARBA" id="ARBA00004397"/>
    </source>
</evidence>
<dbReference type="InterPro" id="IPR024340">
    <property type="entry name" value="Sec16_CCD"/>
</dbReference>
<evidence type="ECO:0000256" key="3">
    <source>
        <dbReference type="ARBA" id="ARBA00022448"/>
    </source>
</evidence>
<feature type="domain" description="Sec16 Sec23-binding" evidence="12">
    <location>
        <begin position="231"/>
        <end position="532"/>
    </location>
</feature>
<dbReference type="OrthoDB" id="8918678at2759"/>
<evidence type="ECO:0000256" key="7">
    <source>
        <dbReference type="ARBA" id="ARBA00023006"/>
    </source>
</evidence>
<evidence type="ECO:0000256" key="4">
    <source>
        <dbReference type="ARBA" id="ARBA00022824"/>
    </source>
</evidence>
<dbReference type="Proteomes" id="UP000027730">
    <property type="component" value="Unassembled WGS sequence"/>
</dbReference>
<evidence type="ECO:0000256" key="6">
    <source>
        <dbReference type="ARBA" id="ARBA00022927"/>
    </source>
</evidence>
<dbReference type="STRING" id="1043004.A0A074WFM9"/>
<dbReference type="EMBL" id="KL584727">
    <property type="protein sequence ID" value="KEQ68652.1"/>
    <property type="molecule type" value="Genomic_DNA"/>
</dbReference>
<evidence type="ECO:0000256" key="9">
    <source>
        <dbReference type="ARBA" id="ARBA00024687"/>
    </source>
</evidence>
<evidence type="ECO:0000259" key="13">
    <source>
        <dbReference type="Pfam" id="PF12932"/>
    </source>
</evidence>
<dbReference type="CDD" id="cd09233">
    <property type="entry name" value="ACE1-Sec16-like"/>
    <property type="match status" value="1"/>
</dbReference>
<dbReference type="RefSeq" id="XP_013422797.1">
    <property type="nucleotide sequence ID" value="XM_013567343.1"/>
</dbReference>
<dbReference type="GeneID" id="25408129"/>
<feature type="compositionally biased region" description="Polar residues" evidence="11">
    <location>
        <begin position="559"/>
        <end position="571"/>
    </location>
</feature>
<evidence type="ECO:0000256" key="11">
    <source>
        <dbReference type="SAM" id="MobiDB-lite"/>
    </source>
</evidence>
<dbReference type="FunFam" id="1.25.40.1030:FF:000008">
    <property type="entry name" value="Protein transport protein sec16"/>
    <property type="match status" value="1"/>
</dbReference>
<keyword evidence="3 10" id="KW-0813">Transport</keyword>
<dbReference type="GO" id="GO:0070973">
    <property type="term" value="P:protein localization to endoplasmic reticulum exit site"/>
    <property type="evidence" value="ECO:0007669"/>
    <property type="project" value="TreeGrafter"/>
</dbReference>
<comment type="similarity">
    <text evidence="2 10">Belongs to the SEC16 family.</text>
</comment>
<dbReference type="PANTHER" id="PTHR13402:SF6">
    <property type="entry name" value="SECRETORY 16, ISOFORM I"/>
    <property type="match status" value="1"/>
</dbReference>
<dbReference type="GO" id="GO:0012507">
    <property type="term" value="C:ER to Golgi transport vesicle membrane"/>
    <property type="evidence" value="ECO:0007669"/>
    <property type="project" value="TreeGrafter"/>
</dbReference>
<proteinExistence type="inferred from homology"/>
<name>A0A074WFM9_9PEZI</name>
<reference evidence="14 15" key="1">
    <citation type="journal article" date="2014" name="BMC Genomics">
        <title>Genome sequencing of four Aureobasidium pullulans varieties: biotechnological potential, stress tolerance, and description of new species.</title>
        <authorList>
            <person name="Gostin Ar C."/>
            <person name="Ohm R.A."/>
            <person name="Kogej T."/>
            <person name="Sonjak S."/>
            <person name="Turk M."/>
            <person name="Zajc J."/>
            <person name="Zalar P."/>
            <person name="Grube M."/>
            <person name="Sun H."/>
            <person name="Han J."/>
            <person name="Sharma A."/>
            <person name="Chiniquy J."/>
            <person name="Ngan C.Y."/>
            <person name="Lipzen A."/>
            <person name="Barry K."/>
            <person name="Grigoriev I.V."/>
            <person name="Gunde-Cimerman N."/>
        </authorList>
    </citation>
    <scope>NUCLEOTIDE SEQUENCE [LARGE SCALE GENOMIC DNA]</scope>
    <source>
        <strain evidence="14 15">CBS 147.97</strain>
    </source>
</reference>
<gene>
    <name evidence="14" type="ORF">M436DRAFT_24939</name>
</gene>
<feature type="region of interest" description="Disordered" evidence="11">
    <location>
        <begin position="1"/>
        <end position="21"/>
    </location>
</feature>
<feature type="region of interest" description="Disordered" evidence="11">
    <location>
        <begin position="530"/>
        <end position="571"/>
    </location>
</feature>
<dbReference type="GO" id="GO:0016192">
    <property type="term" value="P:vesicle-mediated transport"/>
    <property type="evidence" value="ECO:0007669"/>
    <property type="project" value="UniProtKB-KW"/>
</dbReference>
<organism evidence="14 15">
    <name type="scientific">Aureobasidium namibiae CBS 147.97</name>
    <dbReference type="NCBI Taxonomy" id="1043004"/>
    <lineage>
        <taxon>Eukaryota</taxon>
        <taxon>Fungi</taxon>
        <taxon>Dikarya</taxon>
        <taxon>Ascomycota</taxon>
        <taxon>Pezizomycotina</taxon>
        <taxon>Dothideomycetes</taxon>
        <taxon>Dothideomycetidae</taxon>
        <taxon>Dothideales</taxon>
        <taxon>Saccotheciaceae</taxon>
        <taxon>Aureobasidium</taxon>
    </lineage>
</organism>
<evidence type="ECO:0000259" key="12">
    <source>
        <dbReference type="Pfam" id="PF12931"/>
    </source>
</evidence>
<dbReference type="GO" id="GO:0007030">
    <property type="term" value="P:Golgi organization"/>
    <property type="evidence" value="ECO:0007669"/>
    <property type="project" value="TreeGrafter"/>
</dbReference>
<dbReference type="Pfam" id="PF12931">
    <property type="entry name" value="TPR_Sec16"/>
    <property type="match status" value="1"/>
</dbReference>
<dbReference type="InterPro" id="IPR024298">
    <property type="entry name" value="Sec16_Sec23-bd"/>
</dbReference>
<dbReference type="GO" id="GO:0006914">
    <property type="term" value="P:autophagy"/>
    <property type="evidence" value="ECO:0007669"/>
    <property type="project" value="UniProtKB-KW"/>
</dbReference>
<keyword evidence="7 10" id="KW-0072">Autophagy</keyword>
<evidence type="ECO:0000313" key="15">
    <source>
        <dbReference type="Proteomes" id="UP000027730"/>
    </source>
</evidence>
<keyword evidence="8 10" id="KW-0472">Membrane</keyword>
<dbReference type="GO" id="GO:0070971">
    <property type="term" value="C:endoplasmic reticulum exit site"/>
    <property type="evidence" value="ECO:0007669"/>
    <property type="project" value="TreeGrafter"/>
</dbReference>
<sequence>MTQIDRPTSAAGNISSPTLLQRQDVRAALPPARQQFSSDLSFTVPQDERAQDPLERYKGCPVFKWGPSGSLVSTFPKQAPFYAAGHAIPTIKCTPGEITIHDTKVTYPLAERDAKFPGPLNKGKSKKKEVLIWITGKIEDLEKANEGNLHEFDMPVQAKKRVEEKVVLWKMVKLLLEHDNKIDGNASAEDAARKILLPNFTQSEELAEDIADEKSSGPSTEPVNAKAMAQIRRHLLSGDREKAVWYATEQKLWSHALLIASVAGPEIWKQVVQEYVRSQVKDAGENSQSLAALYEVFAGNWEESIDELVPPSARAGFQMISKSGPSAKNPLEGLDQWRETLCLIISNRSNNDVQAISALGKLLSSYGRSEAAHTCYLFAKASAHLGGADDEKSDFVLLGADHKNQSQELSDLDAILLTEVYELCVSLAPTPGTSPTLHHLQASKYQHAQILTEHGLRSEALAYCDAIMASFKASTRLSPYYSPALLSSVDDLHRCLSQAPQASASGGWIPKPSMDKVSGSMWKRFNTFVAGDDDNESKSHGPTGGEGAPAGPFGGITGETPTISRTASTTD</sequence>
<dbReference type="PANTHER" id="PTHR13402">
    <property type="entry name" value="RGPR-RELATED"/>
    <property type="match status" value="1"/>
</dbReference>
<dbReference type="GO" id="GO:0015031">
    <property type="term" value="P:protein transport"/>
    <property type="evidence" value="ECO:0007669"/>
    <property type="project" value="UniProtKB-KW"/>
</dbReference>
<accession>A0A074WFM9</accession>
<feature type="non-terminal residue" evidence="14">
    <location>
        <position position="571"/>
    </location>
</feature>
<dbReference type="GO" id="GO:0005789">
    <property type="term" value="C:endoplasmic reticulum membrane"/>
    <property type="evidence" value="ECO:0007669"/>
    <property type="project" value="UniProtKB-SubCell"/>
</dbReference>
<evidence type="ECO:0000256" key="5">
    <source>
        <dbReference type="ARBA" id="ARBA00022892"/>
    </source>
</evidence>
<comment type="subcellular location">
    <subcellularLocation>
        <location evidence="1">Endoplasmic reticulum membrane</location>
        <topology evidence="1">Peripheral membrane protein</topology>
        <orientation evidence="1">Cytoplasmic side</orientation>
    </subcellularLocation>
</comment>
<evidence type="ECO:0000256" key="8">
    <source>
        <dbReference type="ARBA" id="ARBA00023136"/>
    </source>
</evidence>
<dbReference type="AlphaFoldDB" id="A0A074WFM9"/>
<protein>
    <recommendedName>
        <fullName evidence="10">Protein transport protein sec16</fullName>
    </recommendedName>
</protein>
<dbReference type="Gene3D" id="1.25.40.1030">
    <property type="match status" value="1"/>
</dbReference>
<keyword evidence="5 10" id="KW-0931">ER-Golgi transport</keyword>
<keyword evidence="15" id="KW-1185">Reference proteome</keyword>
<evidence type="ECO:0000313" key="14">
    <source>
        <dbReference type="EMBL" id="KEQ68652.1"/>
    </source>
</evidence>